<accession>A0A5B8KRY9</accession>
<name>A0A5B8KRY9_9ENTR</name>
<geneLocation type="plasmid" evidence="1">
    <name>p16005813A</name>
</geneLocation>
<dbReference type="RefSeq" id="WP_254258569.1">
    <property type="nucleotide sequence ID" value="NZ_MK036891.1"/>
</dbReference>
<dbReference type="AlphaFoldDB" id="A0A5B8KRY9"/>
<proteinExistence type="predicted"/>
<organism evidence="1">
    <name type="scientific">Leclercia adecarboxylata</name>
    <dbReference type="NCBI Taxonomy" id="83655"/>
    <lineage>
        <taxon>Bacteria</taxon>
        <taxon>Pseudomonadati</taxon>
        <taxon>Pseudomonadota</taxon>
        <taxon>Gammaproteobacteria</taxon>
        <taxon>Enterobacterales</taxon>
        <taxon>Enterobacteriaceae</taxon>
        <taxon>Leclercia</taxon>
    </lineage>
</organism>
<sequence length="376" mass="43406">MMKAVAVDGSAESVSNEDVLIDTLSEQEQSAIFIFAMRGNWDFLREFLKHHQYEKMMSNSRRATYEKLNISFNELKSTNKSAFDLIFKEIKDYAFSILTISNKAIYSINLQKKELDDLLKKISSEPQDNALDIVDRTEDFSSKKNNSCWIDYDNCKICFFPTVKEANKRTSLDPKKHPGMEGFDSLYGFELVKNQYIDCLLLTKDKAFMLVDVIDDDSHEYCKQSYDVLLPKIKAEITKHTNVLNISTKDIFNSIGLICVQNTNPYKKTDYSVHEINFITPELSRYTAKKSPNKPDIRKDTFNKDGLKKNIKSLVFYKVSFNIDRIHPVIGFKYKVMVSIPGMYSRAAHGKGKVDYFLSTNFLNMSDFKIIEPLIL</sequence>
<keyword evidence="1" id="KW-0614">Plasmid</keyword>
<protein>
    <submittedName>
        <fullName evidence="1">Uncharacterized protein</fullName>
    </submittedName>
</protein>
<evidence type="ECO:0000313" key="1">
    <source>
        <dbReference type="EMBL" id="QDY98174.1"/>
    </source>
</evidence>
<dbReference type="EMBL" id="MK036891">
    <property type="protein sequence ID" value="QDY98174.1"/>
    <property type="molecule type" value="Genomic_DNA"/>
</dbReference>
<reference evidence="1" key="1">
    <citation type="submission" date="2018-10" db="EMBL/GenBank/DDBJ databases">
        <authorList>
            <person name="Zhou D."/>
            <person name="Yin Z."/>
            <person name="Feng J."/>
        </authorList>
    </citation>
    <scope>NUCLEOTIDE SEQUENCE</scope>
    <source>
        <strain evidence="1">16005813</strain>
        <plasmid evidence="1">p16005813A</plasmid>
    </source>
</reference>